<evidence type="ECO:0000313" key="9">
    <source>
        <dbReference type="EMBL" id="KAG6635309.1"/>
    </source>
</evidence>
<dbReference type="GO" id="GO:0006629">
    <property type="term" value="P:lipid metabolic process"/>
    <property type="evidence" value="ECO:0007669"/>
    <property type="project" value="InterPro"/>
</dbReference>
<gene>
    <name evidence="9" type="ORF">CIPAW_11G033500</name>
</gene>
<keyword evidence="3" id="KW-0963">Cytoplasm</keyword>
<dbReference type="AlphaFoldDB" id="A0A8T1NUN4"/>
<evidence type="ECO:0000256" key="2">
    <source>
        <dbReference type="ARBA" id="ARBA00004496"/>
    </source>
</evidence>
<comment type="subcellular location">
    <subcellularLocation>
        <location evidence="2">Cytoplasm</location>
    </subcellularLocation>
    <subcellularLocation>
        <location evidence="1">Nucleus</location>
    </subcellularLocation>
</comment>
<sequence length="624" mass="70664">MAGGGRLGDLIEMDEELIMKACSSAMNAHKLPGKPFTFEKFRASSGTYTAFIFGFAGSWSVNDLQIVQNPFGETQIKTELFPSLKSIGNDEFAMVNQCSQQRFEERILGTSDFRAKVQMAMQERVRGRKQMVFTGHSTGGSIAILATLWFLENYSIKLDASPLCVTFGCPLTGNHIFSHALRREKWASYFKHFVMRYDIIPRILLAPIPSIDQNIPPILQFFDAKSKNPALQHFGNITTQQASDFFITVMRNASAMTSHAACKLMGNTNLLLETATSFISLSPYKPFGTYIFCTGNGKLVVLSNPDAVLQLLFYSCQLSRETDQEVVDIAFRSLLQHFVYESELQESLQMQDVHNLDSSQLETLPLSAEAGGDSATLNSALNDLGLSTSARLCLRAAGEFEKRKRGNEDYINGKKKDINKVMEELEDYRQKSALRMLGSYDAFKLQKDEEGFKANVKRLELAGTFDEIIEMSKGYELPDGFEGDRGWVELGTRYRRLVEPLDIANYYRHSKNEDTGAYMKRGRPKRYRYTQRWREHAEKMATDASGESNFWAELEEIRSKTGNREGFEEVKDRVLKLEEGVHKWVGGGDLSMDVFLEESTLVKWWKTLPDAHKSGSRLSRFMNG</sequence>
<evidence type="ECO:0000259" key="7">
    <source>
        <dbReference type="Pfam" id="PF01764"/>
    </source>
</evidence>
<accession>A0A8T1NUN4</accession>
<dbReference type="InterPro" id="IPR041266">
    <property type="entry name" value="EDS1_EP"/>
</dbReference>
<feature type="domain" description="Fungal lipase-type" evidence="7">
    <location>
        <begin position="113"/>
        <end position="204"/>
    </location>
</feature>
<evidence type="ECO:0000259" key="8">
    <source>
        <dbReference type="Pfam" id="PF18117"/>
    </source>
</evidence>
<dbReference type="GO" id="GO:0005634">
    <property type="term" value="C:nucleus"/>
    <property type="evidence" value="ECO:0007669"/>
    <property type="project" value="UniProtKB-SubCell"/>
</dbReference>
<dbReference type="PANTHER" id="PTHR47090:SF2">
    <property type="entry name" value="PROTEIN EDS1-RELATED"/>
    <property type="match status" value="1"/>
</dbReference>
<dbReference type="Pfam" id="PF18117">
    <property type="entry name" value="EDS1_EP"/>
    <property type="match status" value="1"/>
</dbReference>
<keyword evidence="5" id="KW-0611">Plant defense</keyword>
<keyword evidence="4" id="KW-0378">Hydrolase</keyword>
<evidence type="ECO:0000256" key="3">
    <source>
        <dbReference type="ARBA" id="ARBA00022490"/>
    </source>
</evidence>
<dbReference type="InterPro" id="IPR044214">
    <property type="entry name" value="EDS1-like"/>
</dbReference>
<evidence type="ECO:0000313" key="10">
    <source>
        <dbReference type="Proteomes" id="UP000811609"/>
    </source>
</evidence>
<comment type="caution">
    <text evidence="9">The sequence shown here is derived from an EMBL/GenBank/DDBJ whole genome shotgun (WGS) entry which is preliminary data.</text>
</comment>
<keyword evidence="10" id="KW-1185">Reference proteome</keyword>
<evidence type="ECO:0000256" key="5">
    <source>
        <dbReference type="ARBA" id="ARBA00022821"/>
    </source>
</evidence>
<feature type="domain" description="EDS1 EP" evidence="8">
    <location>
        <begin position="424"/>
        <end position="619"/>
    </location>
</feature>
<keyword evidence="6" id="KW-0539">Nucleus</keyword>
<proteinExistence type="predicted"/>
<dbReference type="PANTHER" id="PTHR47090">
    <property type="entry name" value="PROTEIN EDS1-RELATED"/>
    <property type="match status" value="1"/>
</dbReference>
<organism evidence="9 10">
    <name type="scientific">Carya illinoinensis</name>
    <name type="common">Pecan</name>
    <dbReference type="NCBI Taxonomy" id="32201"/>
    <lineage>
        <taxon>Eukaryota</taxon>
        <taxon>Viridiplantae</taxon>
        <taxon>Streptophyta</taxon>
        <taxon>Embryophyta</taxon>
        <taxon>Tracheophyta</taxon>
        <taxon>Spermatophyta</taxon>
        <taxon>Magnoliopsida</taxon>
        <taxon>eudicotyledons</taxon>
        <taxon>Gunneridae</taxon>
        <taxon>Pentapetalae</taxon>
        <taxon>rosids</taxon>
        <taxon>fabids</taxon>
        <taxon>Fagales</taxon>
        <taxon>Juglandaceae</taxon>
        <taxon>Carya</taxon>
    </lineage>
</organism>
<dbReference type="GO" id="GO:0016787">
    <property type="term" value="F:hydrolase activity"/>
    <property type="evidence" value="ECO:0007669"/>
    <property type="project" value="UniProtKB-KW"/>
</dbReference>
<dbReference type="InterPro" id="IPR002921">
    <property type="entry name" value="Fungal_lipase-type"/>
</dbReference>
<evidence type="ECO:0000256" key="4">
    <source>
        <dbReference type="ARBA" id="ARBA00022801"/>
    </source>
</evidence>
<dbReference type="Pfam" id="PF01764">
    <property type="entry name" value="Lipase_3"/>
    <property type="match status" value="1"/>
</dbReference>
<evidence type="ECO:0000256" key="6">
    <source>
        <dbReference type="ARBA" id="ARBA00023242"/>
    </source>
</evidence>
<dbReference type="GO" id="GO:0006952">
    <property type="term" value="P:defense response"/>
    <property type="evidence" value="ECO:0007669"/>
    <property type="project" value="UniProtKB-KW"/>
</dbReference>
<reference evidence="9" key="1">
    <citation type="submission" date="2020-12" db="EMBL/GenBank/DDBJ databases">
        <title>WGS assembly of Carya illinoinensis cv. Pawnee.</title>
        <authorList>
            <person name="Platts A."/>
            <person name="Shu S."/>
            <person name="Wright S."/>
            <person name="Barry K."/>
            <person name="Edger P."/>
            <person name="Pires J.C."/>
            <person name="Schmutz J."/>
        </authorList>
    </citation>
    <scope>NUCLEOTIDE SEQUENCE</scope>
    <source>
        <tissue evidence="9">Leaf</tissue>
    </source>
</reference>
<dbReference type="Proteomes" id="UP000811609">
    <property type="component" value="Chromosome 11"/>
</dbReference>
<evidence type="ECO:0000256" key="1">
    <source>
        <dbReference type="ARBA" id="ARBA00004123"/>
    </source>
</evidence>
<dbReference type="GO" id="GO:0005737">
    <property type="term" value="C:cytoplasm"/>
    <property type="evidence" value="ECO:0007669"/>
    <property type="project" value="UniProtKB-SubCell"/>
</dbReference>
<protein>
    <submittedName>
        <fullName evidence="9">Uncharacterized protein</fullName>
    </submittedName>
</protein>
<dbReference type="EMBL" id="CM031819">
    <property type="protein sequence ID" value="KAG6635309.1"/>
    <property type="molecule type" value="Genomic_DNA"/>
</dbReference>
<name>A0A8T1NUN4_CARIL</name>